<accession>A0A443ITZ5</accession>
<name>A0A443ITZ5_9BACI</name>
<dbReference type="InterPro" id="IPR021147">
    <property type="entry name" value="DUF697"/>
</dbReference>
<organism evidence="7 8">
    <name type="scientific">Siminovitchia fortis</name>
    <dbReference type="NCBI Taxonomy" id="254758"/>
    <lineage>
        <taxon>Bacteria</taxon>
        <taxon>Bacillati</taxon>
        <taxon>Bacillota</taxon>
        <taxon>Bacilli</taxon>
        <taxon>Bacillales</taxon>
        <taxon>Bacillaceae</taxon>
        <taxon>Siminovitchia</taxon>
    </lineage>
</organism>
<dbReference type="PANTHER" id="PTHR42714:SF2">
    <property type="entry name" value="TRNA MODIFICATION GTPASE GTPBP3, MITOCHONDRIAL"/>
    <property type="match status" value="1"/>
</dbReference>
<dbReference type="Pfam" id="PF01926">
    <property type="entry name" value="MMR_HSR1"/>
    <property type="match status" value="1"/>
</dbReference>
<feature type="transmembrane region" description="Helical" evidence="5">
    <location>
        <begin position="333"/>
        <end position="352"/>
    </location>
</feature>
<comment type="subcellular location">
    <subcellularLocation>
        <location evidence="1">Membrane</location>
        <topology evidence="1">Multi-pass membrane protein</topology>
    </subcellularLocation>
</comment>
<protein>
    <submittedName>
        <fullName evidence="7">DUF697 domain-containing protein</fullName>
    </submittedName>
</protein>
<reference evidence="7" key="1">
    <citation type="submission" date="2018-12" db="EMBL/GenBank/DDBJ databases">
        <authorList>
            <person name="Sun L."/>
            <person name="Chen Z."/>
        </authorList>
    </citation>
    <scope>NUCLEOTIDE SEQUENCE [LARGE SCALE GENOMIC DNA]</scope>
    <source>
        <strain evidence="7">DSM 16012</strain>
    </source>
</reference>
<dbReference type="GO" id="GO:0016020">
    <property type="term" value="C:membrane"/>
    <property type="evidence" value="ECO:0007669"/>
    <property type="project" value="UniProtKB-SubCell"/>
</dbReference>
<dbReference type="GO" id="GO:0005525">
    <property type="term" value="F:GTP binding"/>
    <property type="evidence" value="ECO:0007669"/>
    <property type="project" value="InterPro"/>
</dbReference>
<evidence type="ECO:0000313" key="7">
    <source>
        <dbReference type="EMBL" id="RWR11178.1"/>
    </source>
</evidence>
<dbReference type="GO" id="GO:0002098">
    <property type="term" value="P:tRNA wobble uridine modification"/>
    <property type="evidence" value="ECO:0007669"/>
    <property type="project" value="TreeGrafter"/>
</dbReference>
<dbReference type="InterPro" id="IPR027417">
    <property type="entry name" value="P-loop_NTPase"/>
</dbReference>
<dbReference type="GO" id="GO:0030488">
    <property type="term" value="P:tRNA methylation"/>
    <property type="evidence" value="ECO:0007669"/>
    <property type="project" value="TreeGrafter"/>
</dbReference>
<dbReference type="InterPro" id="IPR006073">
    <property type="entry name" value="GTP-bd"/>
</dbReference>
<keyword evidence="4 5" id="KW-0472">Membrane</keyword>
<sequence length="419" mass="46044">MIMSQNSSGFGSVFSNIKNHIDKLPISGKSKQKIMSKLSELKELTVEAREPRIALVGRRGAGKSSLINALFGEEKQMVSSVKAGTGQGKWLWYPSDDDKKIRLLDSRGLGESERPLESIDTDTAVSQLKKELEAEQPDVFLFLIKAKETDARVEEDLQELNGLRAFIKEIHHYDVPVICVVTQVDELDPPYYKQLPLDANPEKAKNIKTAMKLMEKRFKENDIPLITTVPVCTYVDFDESGKVVYDMRWNVDELAEYLVEVLPNDAKLKTAKASKAVSAKKKAAKKVIVTMSGMAVLIGIEPVPFADMPLLTGLQALMIMAIAYIAGREVNRVAAAEFIGAVGANLGVAFAVREGVRSAAKMIPAAGNMISGAVAGAVTYGIGQAGIAYYLEGKDLKRAKEAFERGKKQFRKDRKSEED</sequence>
<feature type="transmembrane region" description="Helical" evidence="5">
    <location>
        <begin position="306"/>
        <end position="326"/>
    </location>
</feature>
<dbReference type="Gene3D" id="3.40.50.300">
    <property type="entry name" value="P-loop containing nucleotide triphosphate hydrolases"/>
    <property type="match status" value="1"/>
</dbReference>
<evidence type="ECO:0000256" key="1">
    <source>
        <dbReference type="ARBA" id="ARBA00004141"/>
    </source>
</evidence>
<gene>
    <name evidence="7" type="ORF">D4N35_008590</name>
</gene>
<dbReference type="SUPFAM" id="SSF52540">
    <property type="entry name" value="P-loop containing nucleoside triphosphate hydrolases"/>
    <property type="match status" value="1"/>
</dbReference>
<comment type="caution">
    <text evidence="7">The sequence shown here is derived from an EMBL/GenBank/DDBJ whole genome shotgun (WGS) entry which is preliminary data.</text>
</comment>
<evidence type="ECO:0000256" key="5">
    <source>
        <dbReference type="SAM" id="Phobius"/>
    </source>
</evidence>
<dbReference type="EMBL" id="QYTU02000016">
    <property type="protein sequence ID" value="RWR11178.1"/>
    <property type="molecule type" value="Genomic_DNA"/>
</dbReference>
<evidence type="ECO:0000313" key="8">
    <source>
        <dbReference type="Proteomes" id="UP000273811"/>
    </source>
</evidence>
<keyword evidence="3 5" id="KW-1133">Transmembrane helix</keyword>
<evidence type="ECO:0000259" key="6">
    <source>
        <dbReference type="Pfam" id="PF01926"/>
    </source>
</evidence>
<keyword evidence="2 5" id="KW-0812">Transmembrane</keyword>
<dbReference type="Proteomes" id="UP000273811">
    <property type="component" value="Unassembled WGS sequence"/>
</dbReference>
<keyword evidence="8" id="KW-1185">Reference proteome</keyword>
<feature type="domain" description="G" evidence="6">
    <location>
        <begin position="52"/>
        <end position="160"/>
    </location>
</feature>
<dbReference type="GO" id="GO:0005737">
    <property type="term" value="C:cytoplasm"/>
    <property type="evidence" value="ECO:0007669"/>
    <property type="project" value="TreeGrafter"/>
</dbReference>
<evidence type="ECO:0000256" key="3">
    <source>
        <dbReference type="ARBA" id="ARBA00022989"/>
    </source>
</evidence>
<dbReference type="OrthoDB" id="9255830at2"/>
<dbReference type="Pfam" id="PF05128">
    <property type="entry name" value="DUF697"/>
    <property type="match status" value="1"/>
</dbReference>
<proteinExistence type="predicted"/>
<dbReference type="AlphaFoldDB" id="A0A443ITZ5"/>
<feature type="transmembrane region" description="Helical" evidence="5">
    <location>
        <begin position="372"/>
        <end position="391"/>
    </location>
</feature>
<evidence type="ECO:0000256" key="4">
    <source>
        <dbReference type="ARBA" id="ARBA00023136"/>
    </source>
</evidence>
<evidence type="ECO:0000256" key="2">
    <source>
        <dbReference type="ARBA" id="ARBA00022692"/>
    </source>
</evidence>
<dbReference type="PANTHER" id="PTHR42714">
    <property type="entry name" value="TRNA MODIFICATION GTPASE GTPBP3"/>
    <property type="match status" value="1"/>
</dbReference>